<feature type="coiled-coil region" evidence="5">
    <location>
        <begin position="22"/>
        <end position="91"/>
    </location>
</feature>
<organism evidence="7 8">
    <name type="scientific">Candidatus Tidjanibacter faecipullorum</name>
    <dbReference type="NCBI Taxonomy" id="2838766"/>
    <lineage>
        <taxon>Bacteria</taxon>
        <taxon>Pseudomonadati</taxon>
        <taxon>Bacteroidota</taxon>
        <taxon>Bacteroidia</taxon>
        <taxon>Bacteroidales</taxon>
        <taxon>Rikenellaceae</taxon>
        <taxon>Tidjanibacter</taxon>
    </lineage>
</organism>
<dbReference type="AlphaFoldDB" id="A0A9D2DDI5"/>
<evidence type="ECO:0000256" key="2">
    <source>
        <dbReference type="ARBA" id="ARBA00009840"/>
    </source>
</evidence>
<keyword evidence="4" id="KW-0233">DNA recombination</keyword>
<evidence type="ECO:0000256" key="1">
    <source>
        <dbReference type="ARBA" id="ARBA00003416"/>
    </source>
</evidence>
<evidence type="ECO:0000313" key="7">
    <source>
        <dbReference type="EMBL" id="HIZ14877.1"/>
    </source>
</evidence>
<sequence>MTMYYILLTVLAAACAVACYALAAARRRIRETADRAASAENRAQTAETRLAELTERLRTTDLDLVAARKDADALRGRLEEEEGKLREKNAMLMLQFEKTAEEIFERKSRQFRETNRESLDLVLKPLKDNISDFKRRVEEIYSQENVQRGTLKAELNNLMELNRRITEETNNLTTALRGNSKLQGDWGETILETLLESSDLQRGLHYTTQTNVKDAEGNNLRPDVILKLPDGKRVVIDSKVSLTAYVNYTSAIDEESRRRALNDHLRSVRNHVNELGRKSYQDNVLGSPDFVVMFIPTEPAFLDAVHADPELWNDAYRRKVILSSPTNLFAILKVVDDLWKRDDLGRNASRIAKEGAMMYDKFAGFVSTLETIGKGIDTLHGNYEKAMKQLSTGTGNLVSRAQRLAALNVKISRSLPKTLTEEADDTPAEE</sequence>
<evidence type="ECO:0000256" key="5">
    <source>
        <dbReference type="SAM" id="Coils"/>
    </source>
</evidence>
<accession>A0A9D2DDI5</accession>
<keyword evidence="6" id="KW-0732">Signal</keyword>
<comment type="function">
    <text evidence="1">Involved in DNA recombination.</text>
</comment>
<gene>
    <name evidence="7" type="primary">rmuC</name>
    <name evidence="7" type="ORF">H9816_03055</name>
</gene>
<dbReference type="EMBL" id="DXCC01000008">
    <property type="protein sequence ID" value="HIZ14877.1"/>
    <property type="molecule type" value="Genomic_DNA"/>
</dbReference>
<evidence type="ECO:0000256" key="3">
    <source>
        <dbReference type="ARBA" id="ARBA00023054"/>
    </source>
</evidence>
<evidence type="ECO:0000256" key="4">
    <source>
        <dbReference type="ARBA" id="ARBA00023172"/>
    </source>
</evidence>
<protein>
    <submittedName>
        <fullName evidence="7">DNA recombination protein RmuC</fullName>
    </submittedName>
</protein>
<dbReference type="InterPro" id="IPR003798">
    <property type="entry name" value="DNA_recombination_RmuC"/>
</dbReference>
<dbReference type="PANTHER" id="PTHR30563">
    <property type="entry name" value="DNA RECOMBINATION PROTEIN RMUC"/>
    <property type="match status" value="1"/>
</dbReference>
<reference evidence="7" key="2">
    <citation type="submission" date="2021-04" db="EMBL/GenBank/DDBJ databases">
        <authorList>
            <person name="Gilroy R."/>
        </authorList>
    </citation>
    <scope>NUCLEOTIDE SEQUENCE</scope>
    <source>
        <strain evidence="7">ChiHjej11B10-19426</strain>
    </source>
</reference>
<dbReference type="Pfam" id="PF02646">
    <property type="entry name" value="RmuC"/>
    <property type="match status" value="1"/>
</dbReference>
<name>A0A9D2DDI5_9BACT</name>
<dbReference type="PANTHER" id="PTHR30563:SF0">
    <property type="entry name" value="DNA RECOMBINATION PROTEIN RMUC"/>
    <property type="match status" value="1"/>
</dbReference>
<comment type="caution">
    <text evidence="7">The sequence shown here is derived from an EMBL/GenBank/DDBJ whole genome shotgun (WGS) entry which is preliminary data.</text>
</comment>
<evidence type="ECO:0000256" key="6">
    <source>
        <dbReference type="SAM" id="SignalP"/>
    </source>
</evidence>
<feature type="chain" id="PRO_5039598866" evidence="6">
    <location>
        <begin position="24"/>
        <end position="430"/>
    </location>
</feature>
<feature type="signal peptide" evidence="6">
    <location>
        <begin position="1"/>
        <end position="23"/>
    </location>
</feature>
<dbReference type="Proteomes" id="UP000824014">
    <property type="component" value="Unassembled WGS sequence"/>
</dbReference>
<dbReference type="GO" id="GO:0006310">
    <property type="term" value="P:DNA recombination"/>
    <property type="evidence" value="ECO:0007669"/>
    <property type="project" value="UniProtKB-KW"/>
</dbReference>
<evidence type="ECO:0000313" key="8">
    <source>
        <dbReference type="Proteomes" id="UP000824014"/>
    </source>
</evidence>
<proteinExistence type="inferred from homology"/>
<comment type="similarity">
    <text evidence="2">Belongs to the RmuC family.</text>
</comment>
<keyword evidence="3 5" id="KW-0175">Coiled coil</keyword>
<reference evidence="7" key="1">
    <citation type="journal article" date="2021" name="PeerJ">
        <title>Extensive microbial diversity within the chicken gut microbiome revealed by metagenomics and culture.</title>
        <authorList>
            <person name="Gilroy R."/>
            <person name="Ravi A."/>
            <person name="Getino M."/>
            <person name="Pursley I."/>
            <person name="Horton D.L."/>
            <person name="Alikhan N.F."/>
            <person name="Baker D."/>
            <person name="Gharbi K."/>
            <person name="Hall N."/>
            <person name="Watson M."/>
            <person name="Adriaenssens E.M."/>
            <person name="Foster-Nyarko E."/>
            <person name="Jarju S."/>
            <person name="Secka A."/>
            <person name="Antonio M."/>
            <person name="Oren A."/>
            <person name="Chaudhuri R.R."/>
            <person name="La Ragione R."/>
            <person name="Hildebrand F."/>
            <person name="Pallen M.J."/>
        </authorList>
    </citation>
    <scope>NUCLEOTIDE SEQUENCE</scope>
    <source>
        <strain evidence="7">ChiHjej11B10-19426</strain>
    </source>
</reference>